<dbReference type="RefSeq" id="WP_377916784.1">
    <property type="nucleotide sequence ID" value="NZ_JBHRZT010000067.1"/>
</dbReference>
<gene>
    <name evidence="1" type="ORF">ACFOU2_16020</name>
</gene>
<accession>A0ABV8B3S3</accession>
<dbReference type="Pfam" id="PF20119">
    <property type="entry name" value="DUF6509"/>
    <property type="match status" value="1"/>
</dbReference>
<keyword evidence="2" id="KW-1185">Reference proteome</keyword>
<sequence>MLTILGHTVELLDDPFGILSGNRYEFFLNIAVPEDDELHTENELGIKVIYVVDEQGSHINQYHVFERNEKGEEKYIDIWLDEEEEEIIAAYCKENLPSE</sequence>
<reference evidence="2" key="1">
    <citation type="journal article" date="2019" name="Int. J. Syst. Evol. Microbiol.">
        <title>The Global Catalogue of Microorganisms (GCM) 10K type strain sequencing project: providing services to taxonomists for standard genome sequencing and annotation.</title>
        <authorList>
            <consortium name="The Broad Institute Genomics Platform"/>
            <consortium name="The Broad Institute Genome Sequencing Center for Infectious Disease"/>
            <person name="Wu L."/>
            <person name="Ma J."/>
        </authorList>
    </citation>
    <scope>NUCLEOTIDE SEQUENCE [LARGE SCALE GENOMIC DNA]</scope>
    <source>
        <strain evidence="2">CCUG 61889</strain>
    </source>
</reference>
<organism evidence="1 2">
    <name type="scientific">Bacillus songklensis</name>
    <dbReference type="NCBI Taxonomy" id="1069116"/>
    <lineage>
        <taxon>Bacteria</taxon>
        <taxon>Bacillati</taxon>
        <taxon>Bacillota</taxon>
        <taxon>Bacilli</taxon>
        <taxon>Bacillales</taxon>
        <taxon>Bacillaceae</taxon>
        <taxon>Bacillus</taxon>
    </lineage>
</organism>
<dbReference type="EMBL" id="JBHRZT010000067">
    <property type="protein sequence ID" value="MFC3884891.1"/>
    <property type="molecule type" value="Genomic_DNA"/>
</dbReference>
<dbReference type="Proteomes" id="UP001595752">
    <property type="component" value="Unassembled WGS sequence"/>
</dbReference>
<proteinExistence type="predicted"/>
<evidence type="ECO:0000313" key="1">
    <source>
        <dbReference type="EMBL" id="MFC3884891.1"/>
    </source>
</evidence>
<evidence type="ECO:0000313" key="2">
    <source>
        <dbReference type="Proteomes" id="UP001595752"/>
    </source>
</evidence>
<protein>
    <submittedName>
        <fullName evidence="1">DUF6509 family protein</fullName>
    </submittedName>
</protein>
<name>A0ABV8B3S3_9BACI</name>
<comment type="caution">
    <text evidence="1">The sequence shown here is derived from an EMBL/GenBank/DDBJ whole genome shotgun (WGS) entry which is preliminary data.</text>
</comment>
<dbReference type="InterPro" id="IPR045424">
    <property type="entry name" value="DUF6509"/>
</dbReference>